<sequence length="149" mass="16730">MIDAIFDENCCTSTRGEHCWGLFRGPCNKLSNHFILVFSKRWQRSCHFAPIGYVRPGDETLEDENSEREVCLGGHILDESVILLRSCCRASAADILLADVCLSSETRAAEGGCLMRYPLGRVLSKGSKEPFPLKEEQFARLSPSLFFRP</sequence>
<protein>
    <submittedName>
        <fullName evidence="1">Uncharacterized protein</fullName>
    </submittedName>
</protein>
<dbReference type="Proteomes" id="UP001054945">
    <property type="component" value="Unassembled WGS sequence"/>
</dbReference>
<evidence type="ECO:0000313" key="2">
    <source>
        <dbReference type="Proteomes" id="UP001054945"/>
    </source>
</evidence>
<proteinExistence type="predicted"/>
<dbReference type="AlphaFoldDB" id="A0AAV4Q1E6"/>
<name>A0AAV4Q1E6_CAEEX</name>
<comment type="caution">
    <text evidence="1">The sequence shown here is derived from an EMBL/GenBank/DDBJ whole genome shotgun (WGS) entry which is preliminary data.</text>
</comment>
<evidence type="ECO:0000313" key="1">
    <source>
        <dbReference type="EMBL" id="GIY02259.1"/>
    </source>
</evidence>
<reference evidence="1 2" key="1">
    <citation type="submission" date="2021-06" db="EMBL/GenBank/DDBJ databases">
        <title>Caerostris extrusa draft genome.</title>
        <authorList>
            <person name="Kono N."/>
            <person name="Arakawa K."/>
        </authorList>
    </citation>
    <scope>NUCLEOTIDE SEQUENCE [LARGE SCALE GENOMIC DNA]</scope>
</reference>
<dbReference type="EMBL" id="BPLR01005427">
    <property type="protein sequence ID" value="GIY02259.1"/>
    <property type="molecule type" value="Genomic_DNA"/>
</dbReference>
<organism evidence="1 2">
    <name type="scientific">Caerostris extrusa</name>
    <name type="common">Bark spider</name>
    <name type="synonym">Caerostris bankana</name>
    <dbReference type="NCBI Taxonomy" id="172846"/>
    <lineage>
        <taxon>Eukaryota</taxon>
        <taxon>Metazoa</taxon>
        <taxon>Ecdysozoa</taxon>
        <taxon>Arthropoda</taxon>
        <taxon>Chelicerata</taxon>
        <taxon>Arachnida</taxon>
        <taxon>Araneae</taxon>
        <taxon>Araneomorphae</taxon>
        <taxon>Entelegynae</taxon>
        <taxon>Araneoidea</taxon>
        <taxon>Araneidae</taxon>
        <taxon>Caerostris</taxon>
    </lineage>
</organism>
<accession>A0AAV4Q1E6</accession>
<gene>
    <name evidence="1" type="ORF">CEXT_705931</name>
</gene>
<keyword evidence="2" id="KW-1185">Reference proteome</keyword>